<keyword evidence="1" id="KW-0472">Membrane</keyword>
<evidence type="ECO:0000256" key="1">
    <source>
        <dbReference type="SAM" id="Phobius"/>
    </source>
</evidence>
<keyword evidence="1" id="KW-1133">Transmembrane helix</keyword>
<comment type="caution">
    <text evidence="2">The sequence shown here is derived from an EMBL/GenBank/DDBJ whole genome shotgun (WGS) entry which is preliminary data.</text>
</comment>
<dbReference type="Proteomes" id="UP000733379">
    <property type="component" value="Unassembled WGS sequence"/>
</dbReference>
<evidence type="ECO:0000313" key="3">
    <source>
        <dbReference type="Proteomes" id="UP000733379"/>
    </source>
</evidence>
<dbReference type="EMBL" id="JAHKNI010000007">
    <property type="protein sequence ID" value="MBU3064357.1"/>
    <property type="molecule type" value="Genomic_DNA"/>
</dbReference>
<keyword evidence="3" id="KW-1185">Reference proteome</keyword>
<organism evidence="2 3">
    <name type="scientific">Nocardia albiluteola</name>
    <dbReference type="NCBI Taxonomy" id="2842303"/>
    <lineage>
        <taxon>Bacteria</taxon>
        <taxon>Bacillati</taxon>
        <taxon>Actinomycetota</taxon>
        <taxon>Actinomycetes</taxon>
        <taxon>Mycobacteriales</taxon>
        <taxon>Nocardiaceae</taxon>
        <taxon>Nocardia</taxon>
    </lineage>
</organism>
<protein>
    <submittedName>
        <fullName evidence="2">Uncharacterized protein</fullName>
    </submittedName>
</protein>
<evidence type="ECO:0000313" key="2">
    <source>
        <dbReference type="EMBL" id="MBU3064357.1"/>
    </source>
</evidence>
<feature type="transmembrane region" description="Helical" evidence="1">
    <location>
        <begin position="21"/>
        <end position="41"/>
    </location>
</feature>
<keyword evidence="1" id="KW-0812">Transmembrane</keyword>
<reference evidence="2 3" key="1">
    <citation type="submission" date="2021-06" db="EMBL/GenBank/DDBJ databases">
        <title>Actinomycetes sequencing.</title>
        <authorList>
            <person name="Shan Q."/>
        </authorList>
    </citation>
    <scope>NUCLEOTIDE SEQUENCE [LARGE SCALE GENOMIC DNA]</scope>
    <source>
        <strain evidence="2 3">NEAU-G5</strain>
    </source>
</reference>
<name>A0ABS6B232_9NOCA</name>
<proteinExistence type="predicted"/>
<sequence>MLDRAIFTDEQLYRQQLRREFAPSWLPAHFAILSAGMAGWAQDMPSPRNSIDGVYDPIPPNGEQGRYSEVAAVVGVRVGYRSN</sequence>
<gene>
    <name evidence="2" type="ORF">KO481_22835</name>
</gene>
<dbReference type="RefSeq" id="WP_215919470.1">
    <property type="nucleotide sequence ID" value="NZ_JAHKNI010000007.1"/>
</dbReference>
<accession>A0ABS6B232</accession>